<feature type="compositionally biased region" description="Low complexity" evidence="1">
    <location>
        <begin position="935"/>
        <end position="949"/>
    </location>
</feature>
<protein>
    <submittedName>
        <fullName evidence="2">Uncharacterized protein</fullName>
    </submittedName>
</protein>
<sequence length="1221" mass="135396">MFSFLGASHPPRTNNATNNPIMYENGLSQVSFRKPDSDFIMTHTIPPTTKEKGVSIIVPPFHYHIHQDEYFHIQSGSATIYKGIDPEPFTTLSTSPGGRRKAVIPRKTYHRFENASETETLVIDIHLSPEDYESEQRFFRNFFGYLDDCKSAKVAPSLFQLLVFLHAADTPLALPLPNHTLGLWVSRAFLIGAALVGRWVLGYGVSYDEYYVDIKSEGQTRDQEQNPWIAREGLNLEASRLSMAPPPAPETRKRGVNGQVYNALASQRVDLRALGHVQQGNTLEDSRGGGDQVRYEYSCARDNASNTSPPVLPSLQSFSINSSELRAFNGYDINDLAQPQAAPRPAGAYTHNGLGLTLYERSVRQARQLTQSPTVADSSAAEEVPQQNSYLPSTMQASSDAGPRNISPTPGFLHRIMDGRHAGPVLDISSIGNGSNTVEDFVHSATELTTPNSADNTPDLGRLHRLVQDARQAINTVTKLEVSPAAPSEVSPGHIVAVQDSQTPQAIPTCDPSPTKEADPVRAAIRKMPVILQQLAPMLNSLQGYLSRNPDISIHESINSLSKRMDSLENASFSHVPPEHINQQFENVDGRIIDLENRVDEHGRIIGAYDPGESLQERHLRRLTAGDNASLDWRQSHEGADSERMDIDRRLRGVEDRLEDLEKSRPPSLAHPWEIEVVLLPWGRELKGVWYPTDELLKPGMTQDSEVWTQACSIRSQSRASVSLGVDRNTGWSSQAIHDWADNTEHWLSPKACGTNGVVFHRLRSRGLVRTVTLHSPGARDVQASIARVYGDLLDILVGPRQPTEADGEAIAKKALLGIQAPFIPLRKVHKSSRLRFLTPPDLVSPALWTADFLTSGVLMRAPAGQKRLFITTHESYIQQSTDESVSWTWDKIRELPRNSFFHARQNINAEAQAREPVVLEACWGHHPTLDGIPSVHSSFASHHSTSFHDPSDNEELSQSEEPEQESDDDPPEFHPITPTSEFPSQRSPYHRRARTVSVPLTDASSNFVFEGLQQRSFPQQPKRRIRQFEQSNSPGLIASLPTFIPSPSKTRSRLGKRRRLAKSRSPSGSPDSREMSVDVDPERVIMHVMDRVSSGESIKPLSAFTPRWSKEPASPFCERSTKAGGSQNTDFGIAVSRKRGVTPSAYATPFSGTNFNSEAVGEEESGDEDVWGGVEERNAISAADDDDEMGDKDDDESMDGDADDEELSQSQDELQAEYYQ</sequence>
<evidence type="ECO:0000313" key="2">
    <source>
        <dbReference type="EMBL" id="KAE9968347.1"/>
    </source>
</evidence>
<dbReference type="CDD" id="cd02208">
    <property type="entry name" value="cupin_RmlC-like"/>
    <property type="match status" value="1"/>
</dbReference>
<feature type="compositionally biased region" description="Acidic residues" evidence="1">
    <location>
        <begin position="1184"/>
        <end position="1208"/>
    </location>
</feature>
<evidence type="ECO:0000313" key="3">
    <source>
        <dbReference type="Proteomes" id="UP000433883"/>
    </source>
</evidence>
<reference evidence="2 3" key="1">
    <citation type="submission" date="2019-11" db="EMBL/GenBank/DDBJ databases">
        <title>Venturia inaequalis Genome Resource.</title>
        <authorList>
            <person name="Lichtner F.J."/>
        </authorList>
    </citation>
    <scope>NUCLEOTIDE SEQUENCE [LARGE SCALE GENOMIC DNA]</scope>
    <source>
        <strain evidence="2">Bline_iso_100314</strain>
    </source>
</reference>
<comment type="caution">
    <text evidence="2">The sequence shown here is derived from an EMBL/GenBank/DDBJ whole genome shotgun (WGS) entry which is preliminary data.</text>
</comment>
<feature type="compositionally biased region" description="Polar residues" evidence="1">
    <location>
        <begin position="385"/>
        <end position="399"/>
    </location>
</feature>
<feature type="compositionally biased region" description="Polar residues" evidence="1">
    <location>
        <begin position="368"/>
        <end position="377"/>
    </location>
</feature>
<feature type="compositionally biased region" description="Acidic residues" evidence="1">
    <location>
        <begin position="1161"/>
        <end position="1171"/>
    </location>
</feature>
<proteinExistence type="predicted"/>
<dbReference type="Gene3D" id="2.60.120.10">
    <property type="entry name" value="Jelly Rolls"/>
    <property type="match status" value="1"/>
</dbReference>
<dbReference type="SUPFAM" id="SSF51182">
    <property type="entry name" value="RmlC-like cupins"/>
    <property type="match status" value="1"/>
</dbReference>
<feature type="compositionally biased region" description="Basic and acidic residues" evidence="1">
    <location>
        <begin position="1072"/>
        <end position="1083"/>
    </location>
</feature>
<organism evidence="2 3">
    <name type="scientific">Venturia inaequalis</name>
    <name type="common">Apple scab fungus</name>
    <dbReference type="NCBI Taxonomy" id="5025"/>
    <lineage>
        <taxon>Eukaryota</taxon>
        <taxon>Fungi</taxon>
        <taxon>Dikarya</taxon>
        <taxon>Ascomycota</taxon>
        <taxon>Pezizomycotina</taxon>
        <taxon>Dothideomycetes</taxon>
        <taxon>Pleosporomycetidae</taxon>
        <taxon>Venturiales</taxon>
        <taxon>Venturiaceae</taxon>
        <taxon>Venturia</taxon>
    </lineage>
</organism>
<feature type="region of interest" description="Disordered" evidence="1">
    <location>
        <begin position="935"/>
        <end position="993"/>
    </location>
</feature>
<feature type="compositionally biased region" description="Basic residues" evidence="1">
    <location>
        <begin position="1051"/>
        <end position="1063"/>
    </location>
</feature>
<feature type="compositionally biased region" description="Acidic residues" evidence="1">
    <location>
        <begin position="953"/>
        <end position="971"/>
    </location>
</feature>
<evidence type="ECO:0000256" key="1">
    <source>
        <dbReference type="SAM" id="MobiDB-lite"/>
    </source>
</evidence>
<dbReference type="InterPro" id="IPR014710">
    <property type="entry name" value="RmlC-like_jellyroll"/>
</dbReference>
<dbReference type="AlphaFoldDB" id="A0A8H3UF28"/>
<accession>A0A8H3UF28</accession>
<dbReference type="Proteomes" id="UP000433883">
    <property type="component" value="Unassembled WGS sequence"/>
</dbReference>
<dbReference type="InterPro" id="IPR011051">
    <property type="entry name" value="RmlC_Cupin_sf"/>
</dbReference>
<feature type="region of interest" description="Disordered" evidence="1">
    <location>
        <begin position="1104"/>
        <end position="1221"/>
    </location>
</feature>
<feature type="region of interest" description="Disordered" evidence="1">
    <location>
        <begin position="1013"/>
        <end position="1083"/>
    </location>
</feature>
<feature type="compositionally biased region" description="Polar residues" evidence="1">
    <location>
        <begin position="978"/>
        <end position="988"/>
    </location>
</feature>
<feature type="region of interest" description="Disordered" evidence="1">
    <location>
        <begin position="368"/>
        <end position="411"/>
    </location>
</feature>
<gene>
    <name evidence="2" type="ORF">BLS_005897</name>
</gene>
<name>A0A8H3UF28_VENIN</name>
<dbReference type="EMBL" id="WNWQ01000417">
    <property type="protein sequence ID" value="KAE9968347.1"/>
    <property type="molecule type" value="Genomic_DNA"/>
</dbReference>